<comment type="catalytic activity">
    <reaction evidence="12">
        <text>2,5-diamino-6-(1-D-ribitylamino)pyrimidin-4(3H)-one 5'-phosphate + NADP(+) = 2,5-diamino-6-(1-D-ribosylamino)pyrimidin-4(3H)-one 5'-phosphate + NADPH + H(+)</text>
        <dbReference type="Rhea" id="RHEA:27278"/>
        <dbReference type="ChEBI" id="CHEBI:15378"/>
        <dbReference type="ChEBI" id="CHEBI:57783"/>
        <dbReference type="ChEBI" id="CHEBI:58349"/>
        <dbReference type="ChEBI" id="CHEBI:58890"/>
        <dbReference type="ChEBI" id="CHEBI:59545"/>
        <dbReference type="EC" id="1.1.1.302"/>
    </reaction>
</comment>
<evidence type="ECO:0000256" key="5">
    <source>
        <dbReference type="ARBA" id="ARBA00015035"/>
    </source>
</evidence>
<dbReference type="SUPFAM" id="SSF53597">
    <property type="entry name" value="Dihydrofolate reductase-like"/>
    <property type="match status" value="1"/>
</dbReference>
<dbReference type="STRING" id="4829.A0A168RCB9"/>
<keyword evidence="15" id="KW-1185">Reference proteome</keyword>
<dbReference type="AlphaFoldDB" id="A0A168RCB9"/>
<evidence type="ECO:0000256" key="8">
    <source>
        <dbReference type="ARBA" id="ARBA00023002"/>
    </source>
</evidence>
<comment type="catalytic activity">
    <reaction evidence="11">
        <text>2,5-diamino-6-(1-D-ribitylamino)pyrimidin-4(3H)-one 5'-phosphate + NAD(+) = 2,5-diamino-6-(1-D-ribosylamino)pyrimidin-4(3H)-one 5'-phosphate + NADH + H(+)</text>
        <dbReference type="Rhea" id="RHEA:27274"/>
        <dbReference type="ChEBI" id="CHEBI:15378"/>
        <dbReference type="ChEBI" id="CHEBI:57540"/>
        <dbReference type="ChEBI" id="CHEBI:57945"/>
        <dbReference type="ChEBI" id="CHEBI:58890"/>
        <dbReference type="ChEBI" id="CHEBI:59545"/>
        <dbReference type="EC" id="1.1.1.302"/>
    </reaction>
</comment>
<sequence length="233" mass="25593">MYQQAKDFLVPLYASLQPPNHRPIVTLTYAQSLDSKIALRDRPLLLSGKESMAMTHRLRVMHQAILVGSGTARTDDPQLNARHVPPEDLVHQPQPIVVDTHLDLPLTCKLLKNYNLEQGKQPWVLTSSKDSKKKDALEKAGAKIFVIDVNGRLPWDAILAVLQVQGIKSVMVEGGSRIIQSCLTSGCVDQLVVTIAPVYVGDQGVDVSAKATLDDVHYQVFGRDIVMAARLGT</sequence>
<dbReference type="Pfam" id="PF01872">
    <property type="entry name" value="RibD_C"/>
    <property type="match status" value="1"/>
</dbReference>
<dbReference type="EC" id="1.1.1.302" evidence="4"/>
<gene>
    <name evidence="14" type="primary">ABSGL_12383.1 scaffold 12745</name>
</gene>
<evidence type="ECO:0000256" key="2">
    <source>
        <dbReference type="ARBA" id="ARBA00005104"/>
    </source>
</evidence>
<dbReference type="PANTHER" id="PTHR38011:SF7">
    <property type="entry name" value="2,5-DIAMINO-6-RIBOSYLAMINO-4(3H)-PYRIMIDINONE 5'-PHOSPHATE REDUCTASE"/>
    <property type="match status" value="1"/>
</dbReference>
<organism evidence="14">
    <name type="scientific">Absidia glauca</name>
    <name type="common">Pin mould</name>
    <dbReference type="NCBI Taxonomy" id="4829"/>
    <lineage>
        <taxon>Eukaryota</taxon>
        <taxon>Fungi</taxon>
        <taxon>Fungi incertae sedis</taxon>
        <taxon>Mucoromycota</taxon>
        <taxon>Mucoromycotina</taxon>
        <taxon>Mucoromycetes</taxon>
        <taxon>Mucorales</taxon>
        <taxon>Cunninghamellaceae</taxon>
        <taxon>Absidia</taxon>
    </lineage>
</organism>
<accession>A0A168RCB9</accession>
<dbReference type="InParanoid" id="A0A168RCB9"/>
<dbReference type="PANTHER" id="PTHR38011">
    <property type="entry name" value="DIHYDROFOLATE REDUCTASE FAMILY PROTEIN (AFU_ORTHOLOGUE AFUA_8G06820)"/>
    <property type="match status" value="1"/>
</dbReference>
<keyword evidence="6" id="KW-0686">Riboflavin biosynthesis</keyword>
<evidence type="ECO:0000313" key="14">
    <source>
        <dbReference type="EMBL" id="SAM06494.1"/>
    </source>
</evidence>
<dbReference type="GO" id="GO:0009231">
    <property type="term" value="P:riboflavin biosynthetic process"/>
    <property type="evidence" value="ECO:0007669"/>
    <property type="project" value="UniProtKB-KW"/>
</dbReference>
<keyword evidence="7" id="KW-0521">NADP</keyword>
<dbReference type="GO" id="GO:0008703">
    <property type="term" value="F:5-amino-6-(5-phosphoribosylamino)uracil reductase activity"/>
    <property type="evidence" value="ECO:0007669"/>
    <property type="project" value="InterPro"/>
</dbReference>
<evidence type="ECO:0000256" key="12">
    <source>
        <dbReference type="ARBA" id="ARBA00049020"/>
    </source>
</evidence>
<protein>
    <recommendedName>
        <fullName evidence="5">2,5-diamino-6-ribosylamino-4(3H)-pyrimidinone 5'-phosphate reductase</fullName>
        <ecNumber evidence="4">1.1.1.302</ecNumber>
    </recommendedName>
    <alternativeName>
        <fullName evidence="10">2,5-diamino-6-(5-phospho-D-ribosylamino)pyrimidin-4(3H)-one reductase</fullName>
    </alternativeName>
    <alternativeName>
        <fullName evidence="9">2,5-diamino-6-ribitylamino-4(3H)-pyrimidinone 5'-phosphate synthase</fullName>
    </alternativeName>
</protein>
<evidence type="ECO:0000256" key="9">
    <source>
        <dbReference type="ARBA" id="ARBA00030073"/>
    </source>
</evidence>
<evidence type="ECO:0000256" key="10">
    <source>
        <dbReference type="ARBA" id="ARBA00031630"/>
    </source>
</evidence>
<dbReference type="InterPro" id="IPR024072">
    <property type="entry name" value="DHFR-like_dom_sf"/>
</dbReference>
<reference evidence="14" key="1">
    <citation type="submission" date="2016-04" db="EMBL/GenBank/DDBJ databases">
        <authorList>
            <person name="Evans L.H."/>
            <person name="Alamgir A."/>
            <person name="Owens N."/>
            <person name="Weber N.D."/>
            <person name="Virtaneva K."/>
            <person name="Barbian K."/>
            <person name="Babar A."/>
            <person name="Rosenke K."/>
        </authorList>
    </citation>
    <scope>NUCLEOTIDE SEQUENCE [LARGE SCALE GENOMIC DNA]</scope>
    <source>
        <strain evidence="14">CBS 101.48</strain>
    </source>
</reference>
<dbReference type="Proteomes" id="UP000078561">
    <property type="component" value="Unassembled WGS sequence"/>
</dbReference>
<dbReference type="InterPro" id="IPR050765">
    <property type="entry name" value="Riboflavin_Biosynth_HTPR"/>
</dbReference>
<dbReference type="Gene3D" id="3.40.430.10">
    <property type="entry name" value="Dihydrofolate Reductase, subunit A"/>
    <property type="match status" value="1"/>
</dbReference>
<evidence type="ECO:0000256" key="11">
    <source>
        <dbReference type="ARBA" id="ARBA00047550"/>
    </source>
</evidence>
<dbReference type="EMBL" id="LT554591">
    <property type="protein sequence ID" value="SAM06494.1"/>
    <property type="molecule type" value="Genomic_DNA"/>
</dbReference>
<comment type="function">
    <text evidence="1">Catalyzes an early step in riboflavin biosynthesis, the NADPH-dependent reduction of the ribose side chain of 2,5-diamino-6-ribosylamino-4(3H)-pyrimidinone 5'-phosphate, yielding 2,5-diamino-6-ribitylamino-4(3H)-pyrimidinone 5'-phosphate.</text>
</comment>
<keyword evidence="8" id="KW-0560">Oxidoreductase</keyword>
<dbReference type="OrthoDB" id="5432at2759"/>
<evidence type="ECO:0000256" key="4">
    <source>
        <dbReference type="ARBA" id="ARBA00012851"/>
    </source>
</evidence>
<evidence type="ECO:0000256" key="7">
    <source>
        <dbReference type="ARBA" id="ARBA00022857"/>
    </source>
</evidence>
<evidence type="ECO:0000259" key="13">
    <source>
        <dbReference type="Pfam" id="PF01872"/>
    </source>
</evidence>
<evidence type="ECO:0000256" key="1">
    <source>
        <dbReference type="ARBA" id="ARBA00003555"/>
    </source>
</evidence>
<evidence type="ECO:0000313" key="15">
    <source>
        <dbReference type="Proteomes" id="UP000078561"/>
    </source>
</evidence>
<evidence type="ECO:0000256" key="3">
    <source>
        <dbReference type="ARBA" id="ARBA00009723"/>
    </source>
</evidence>
<dbReference type="InterPro" id="IPR002734">
    <property type="entry name" value="RibDG_C"/>
</dbReference>
<feature type="domain" description="Bacterial bifunctional deaminase-reductase C-terminal" evidence="13">
    <location>
        <begin position="23"/>
        <end position="226"/>
    </location>
</feature>
<dbReference type="OMA" id="HYLRYHH"/>
<dbReference type="FunCoup" id="A0A168RCB9">
    <property type="interactions" value="145"/>
</dbReference>
<evidence type="ECO:0000256" key="6">
    <source>
        <dbReference type="ARBA" id="ARBA00022619"/>
    </source>
</evidence>
<comment type="similarity">
    <text evidence="3">Belongs to the HTP reductase family.</text>
</comment>
<comment type="pathway">
    <text evidence="2">Cofactor biosynthesis; riboflavin biosynthesis.</text>
</comment>
<name>A0A168RCB9_ABSGL</name>
<proteinExistence type="inferred from homology"/>